<keyword evidence="10" id="KW-1185">Reference proteome</keyword>
<comment type="similarity">
    <text evidence="1">Belongs to the RecJ family.</text>
</comment>
<evidence type="ECO:0000313" key="10">
    <source>
        <dbReference type="Proteomes" id="UP000180254"/>
    </source>
</evidence>
<dbReference type="GO" id="GO:0006310">
    <property type="term" value="P:DNA recombination"/>
    <property type="evidence" value="ECO:0007669"/>
    <property type="project" value="InterPro"/>
</dbReference>
<organism evidence="9 10">
    <name type="scientific">Andreesenia angusta</name>
    <dbReference type="NCBI Taxonomy" id="39480"/>
    <lineage>
        <taxon>Bacteria</taxon>
        <taxon>Bacillati</taxon>
        <taxon>Bacillota</taxon>
        <taxon>Tissierellia</taxon>
        <taxon>Tissierellales</taxon>
        <taxon>Gottschalkiaceae</taxon>
        <taxon>Andreesenia</taxon>
    </lineage>
</organism>
<dbReference type="SUPFAM" id="SSF64182">
    <property type="entry name" value="DHH phosphoesterases"/>
    <property type="match status" value="1"/>
</dbReference>
<reference evidence="9 10" key="1">
    <citation type="submission" date="2016-09" db="EMBL/GenBank/DDBJ databases">
        <title>Genome sequence of Eubacterium angustum.</title>
        <authorList>
            <person name="Poehlein A."/>
            <person name="Daniel R."/>
        </authorList>
    </citation>
    <scope>NUCLEOTIDE SEQUENCE [LARGE SCALE GENOMIC DNA]</scope>
    <source>
        <strain evidence="9 10">DSM 1989</strain>
    </source>
</reference>
<feature type="domain" description="DHHA1" evidence="7">
    <location>
        <begin position="355"/>
        <end position="442"/>
    </location>
</feature>
<dbReference type="NCBIfam" id="TIGR00644">
    <property type="entry name" value="recJ"/>
    <property type="match status" value="1"/>
</dbReference>
<feature type="domain" description="DDH" evidence="6">
    <location>
        <begin position="78"/>
        <end position="236"/>
    </location>
</feature>
<dbReference type="InterPro" id="IPR051673">
    <property type="entry name" value="SSDNA_exonuclease_RecJ"/>
</dbReference>
<dbReference type="PANTHER" id="PTHR30255">
    <property type="entry name" value="SINGLE-STRANDED-DNA-SPECIFIC EXONUCLEASE RECJ"/>
    <property type="match status" value="1"/>
</dbReference>
<evidence type="ECO:0000256" key="3">
    <source>
        <dbReference type="ARBA" id="ARBA00022722"/>
    </source>
</evidence>
<evidence type="ECO:0000256" key="5">
    <source>
        <dbReference type="ARBA" id="ARBA00022839"/>
    </source>
</evidence>
<dbReference type="Gene3D" id="3.10.310.30">
    <property type="match status" value="1"/>
</dbReference>
<feature type="domain" description="RecJ OB" evidence="8">
    <location>
        <begin position="463"/>
        <end position="586"/>
    </location>
</feature>
<dbReference type="AlphaFoldDB" id="A0A1S1V7Y0"/>
<dbReference type="Pfam" id="PF02272">
    <property type="entry name" value="DHHA1"/>
    <property type="match status" value="1"/>
</dbReference>
<accession>A0A1S1V7Y0</accession>
<name>A0A1S1V7Y0_9FIRM</name>
<comment type="caution">
    <text evidence="9">The sequence shown here is derived from an EMBL/GenBank/DDBJ whole genome shotgun (WGS) entry which is preliminary data.</text>
</comment>
<evidence type="ECO:0000313" key="9">
    <source>
        <dbReference type="EMBL" id="OHW62604.1"/>
    </source>
</evidence>
<evidence type="ECO:0000259" key="8">
    <source>
        <dbReference type="Pfam" id="PF17768"/>
    </source>
</evidence>
<evidence type="ECO:0000256" key="4">
    <source>
        <dbReference type="ARBA" id="ARBA00022801"/>
    </source>
</evidence>
<dbReference type="Gene3D" id="3.90.1640.30">
    <property type="match status" value="1"/>
</dbReference>
<dbReference type="InterPro" id="IPR003156">
    <property type="entry name" value="DHHA1_dom"/>
</dbReference>
<dbReference type="EMBL" id="MKIE01000003">
    <property type="protein sequence ID" value="OHW62604.1"/>
    <property type="molecule type" value="Genomic_DNA"/>
</dbReference>
<dbReference type="PANTHER" id="PTHR30255:SF2">
    <property type="entry name" value="SINGLE-STRANDED-DNA-SPECIFIC EXONUCLEASE RECJ"/>
    <property type="match status" value="1"/>
</dbReference>
<keyword evidence="3" id="KW-0540">Nuclease</keyword>
<dbReference type="OrthoDB" id="9809852at2"/>
<dbReference type="GO" id="GO:0003676">
    <property type="term" value="F:nucleic acid binding"/>
    <property type="evidence" value="ECO:0007669"/>
    <property type="project" value="InterPro"/>
</dbReference>
<evidence type="ECO:0000256" key="2">
    <source>
        <dbReference type="ARBA" id="ARBA00019841"/>
    </source>
</evidence>
<evidence type="ECO:0000256" key="1">
    <source>
        <dbReference type="ARBA" id="ARBA00005915"/>
    </source>
</evidence>
<evidence type="ECO:0000259" key="7">
    <source>
        <dbReference type="Pfam" id="PF02272"/>
    </source>
</evidence>
<dbReference type="Pfam" id="PF01368">
    <property type="entry name" value="DHH"/>
    <property type="match status" value="1"/>
</dbReference>
<dbReference type="Pfam" id="PF17768">
    <property type="entry name" value="RecJ_OB"/>
    <property type="match status" value="1"/>
</dbReference>
<sequence>MKKWIIKNTKADLDRLSKALGQSKLICKVVSNRGFTEVGEIEHFLNPSLENLHSPWRIKDMETAVSLLERGIECGKHIRVVGDYDQDGISSTVILVRGLMKLGAKVSYDIPERTRDGYGINKRIIDAAAADGVDIIITCDNGISAAEEVGYAKSLGIDVVVTDHHDVPYVETPEGMKEYRLPPADAVLNPKRHDCSYPFDGLCGAGVSFKLVQSLYEKRGFGAREMDEFYGFLALATVCDVMDLIGENRIFVKEGLQKLRDSSNLGLKSLIEETGLSGKALGTYHLGFVLGPCINASGRLETAKTAVELFLTSDRAEAEGKARTLKSLNEERKELTQAGIDRIMERIEKNGTAHDKVIVAVDREVQESIAGIIAGRIKEKYNRPSIVVTASKEEGLLKGSGRSIEEYNMFEEMSKHKELFEKFGGHPMAAGFSIPEENLDELGYRLNRDSELTEEDFVPKIYLDAHVPLDKIDISLPESLEILEPFGKGNSRPLFGDRGLKVRKMDLLGSSYRIFKFRLEKGDRAVEAVYFGDIEEMRNYLDSKFGTEEVENALRGAENELELDLVYYPSVNEFNGRRNLQIVIQDYR</sequence>
<dbReference type="GO" id="GO:0006281">
    <property type="term" value="P:DNA repair"/>
    <property type="evidence" value="ECO:0007669"/>
    <property type="project" value="InterPro"/>
</dbReference>
<dbReference type="Proteomes" id="UP000180254">
    <property type="component" value="Unassembled WGS sequence"/>
</dbReference>
<protein>
    <recommendedName>
        <fullName evidence="2">Single-stranded-DNA-specific exonuclease RecJ</fullName>
    </recommendedName>
</protein>
<dbReference type="STRING" id="39480.EUAN_11690"/>
<keyword evidence="4 9" id="KW-0378">Hydrolase</keyword>
<keyword evidence="5 9" id="KW-0269">Exonuclease</keyword>
<dbReference type="GO" id="GO:0008409">
    <property type="term" value="F:5'-3' exonuclease activity"/>
    <property type="evidence" value="ECO:0007669"/>
    <property type="project" value="InterPro"/>
</dbReference>
<dbReference type="InterPro" id="IPR038763">
    <property type="entry name" value="DHH_sf"/>
</dbReference>
<dbReference type="RefSeq" id="WP_071062616.1">
    <property type="nucleotide sequence ID" value="NZ_MKIE01000003.1"/>
</dbReference>
<evidence type="ECO:0000259" key="6">
    <source>
        <dbReference type="Pfam" id="PF01368"/>
    </source>
</evidence>
<dbReference type="InterPro" id="IPR001667">
    <property type="entry name" value="DDH_dom"/>
</dbReference>
<proteinExistence type="inferred from homology"/>
<dbReference type="InterPro" id="IPR041122">
    <property type="entry name" value="RecJ_OB"/>
</dbReference>
<dbReference type="InterPro" id="IPR004610">
    <property type="entry name" value="RecJ"/>
</dbReference>
<gene>
    <name evidence="9" type="primary">recJ</name>
    <name evidence="9" type="ORF">EUAN_11690</name>
</gene>